<reference evidence="3" key="1">
    <citation type="submission" date="2011-07" db="EMBL/GenBank/DDBJ databases">
        <authorList>
            <consortium name="Caenorhabditis brenneri Sequencing and Analysis Consortium"/>
            <person name="Wilson R.K."/>
        </authorList>
    </citation>
    <scope>NUCLEOTIDE SEQUENCE [LARGE SCALE GENOMIC DNA]</scope>
    <source>
        <strain evidence="3">PB2801</strain>
    </source>
</reference>
<dbReference type="PANTHER" id="PTHR33940:SF1">
    <property type="entry name" value="APOLIPOPHORIN-RELATED"/>
    <property type="match status" value="1"/>
</dbReference>
<proteinExistence type="predicted"/>
<dbReference type="HOGENOM" id="CLU_035851_0_0_1"/>
<name>G0PMP4_CAEBE</name>
<evidence type="ECO:0000313" key="3">
    <source>
        <dbReference type="Proteomes" id="UP000008068"/>
    </source>
</evidence>
<keyword evidence="3" id="KW-1185">Reference proteome</keyword>
<dbReference type="OrthoDB" id="5868383at2759"/>
<dbReference type="FunCoup" id="G0PMP4">
    <property type="interactions" value="1899"/>
</dbReference>
<evidence type="ECO:0000259" key="1">
    <source>
        <dbReference type="Pfam" id="PF26530"/>
    </source>
</evidence>
<dbReference type="OMA" id="PACTQIS"/>
<dbReference type="eggNOG" id="KOG4297">
    <property type="taxonomic scope" value="Eukaryota"/>
</dbReference>
<accession>G0PMP4</accession>
<dbReference type="PANTHER" id="PTHR33940">
    <property type="entry name" value="PROTEIN CBG13625"/>
    <property type="match status" value="1"/>
</dbReference>
<organism evidence="3">
    <name type="scientific">Caenorhabditis brenneri</name>
    <name type="common">Nematode worm</name>
    <dbReference type="NCBI Taxonomy" id="135651"/>
    <lineage>
        <taxon>Eukaryota</taxon>
        <taxon>Metazoa</taxon>
        <taxon>Ecdysozoa</taxon>
        <taxon>Nematoda</taxon>
        <taxon>Chromadorea</taxon>
        <taxon>Rhabditida</taxon>
        <taxon>Rhabditina</taxon>
        <taxon>Rhabditomorpha</taxon>
        <taxon>Rhabditoidea</taxon>
        <taxon>Rhabditidae</taxon>
        <taxon>Peloderinae</taxon>
        <taxon>Caenorhabditis</taxon>
    </lineage>
</organism>
<feature type="domain" description="NTF2-like" evidence="1">
    <location>
        <begin position="129"/>
        <end position="238"/>
    </location>
</feature>
<dbReference type="STRING" id="135651.G0PMP4"/>
<gene>
    <name evidence="2" type="ORF">CAEBREN_22715</name>
</gene>
<dbReference type="Pfam" id="PF26530">
    <property type="entry name" value="NTF2_3"/>
    <property type="match status" value="2"/>
</dbReference>
<dbReference type="EMBL" id="GL381466">
    <property type="protein sequence ID" value="EGT38093.1"/>
    <property type="molecule type" value="Genomic_DNA"/>
</dbReference>
<protein>
    <recommendedName>
        <fullName evidence="1">NTF2-like domain-containing protein</fullName>
    </recommendedName>
</protein>
<sequence length="255" mass="28083">MTRSFSSKDPAVISGLFQPEFVFKGCKGTYSKNKIVRLLVLLPAETNFSITVNSVQDLGDTVKYIVSASGSPHVAEFILSKNDQQLVSGHIPTCQKSHFLALRDDGHIGRSFSAQDNTRVSFQQSDAEVVVMSFLKKLVAGLEESKHNSSAIGQLFDDNFIFKGCRGTYNKAETLAKINQVPEEANFNFALKSANWNKNGQIEYTVTISGALLNDFDAQFVYCPYRQVLKSGSIPSCPAKRVFANPCLDDLGLFC</sequence>
<dbReference type="InParanoid" id="G0PMP4"/>
<evidence type="ECO:0000313" key="2">
    <source>
        <dbReference type="EMBL" id="EGT38093.1"/>
    </source>
</evidence>
<dbReference type="Proteomes" id="UP000008068">
    <property type="component" value="Unassembled WGS sequence"/>
</dbReference>
<dbReference type="AlphaFoldDB" id="G0PMP4"/>
<dbReference type="InterPro" id="IPR058721">
    <property type="entry name" value="NTF2_3"/>
</dbReference>
<feature type="domain" description="NTF2-like" evidence="1">
    <location>
        <begin position="1"/>
        <end position="96"/>
    </location>
</feature>